<feature type="binding site" evidence="9">
    <location>
        <position position="381"/>
    </location>
    <ligand>
        <name>Mg(2+)</name>
        <dbReference type="ChEBI" id="CHEBI:18420"/>
    </ligand>
</feature>
<dbReference type="HAMAP" id="MF_00020">
    <property type="entry name" value="Acetate_kinase"/>
    <property type="match status" value="1"/>
</dbReference>
<dbReference type="PROSITE" id="PS01075">
    <property type="entry name" value="ACETATE_KINASE_1"/>
    <property type="match status" value="1"/>
</dbReference>
<evidence type="ECO:0000256" key="10">
    <source>
        <dbReference type="RuleBase" id="RU003835"/>
    </source>
</evidence>
<dbReference type="Pfam" id="PF00871">
    <property type="entry name" value="Acetate_kinase"/>
    <property type="match status" value="1"/>
</dbReference>
<dbReference type="NCBIfam" id="TIGR00016">
    <property type="entry name" value="ackA"/>
    <property type="match status" value="1"/>
</dbReference>
<keyword evidence="7 9" id="KW-0067">ATP-binding</keyword>
<dbReference type="GO" id="GO:0006083">
    <property type="term" value="P:acetate metabolic process"/>
    <property type="evidence" value="ECO:0007669"/>
    <property type="project" value="TreeGrafter"/>
</dbReference>
<comment type="subcellular location">
    <subcellularLocation>
        <location evidence="9">Cytoplasm</location>
    </subcellularLocation>
</comment>
<dbReference type="GO" id="GO:0000287">
    <property type="term" value="F:magnesium ion binding"/>
    <property type="evidence" value="ECO:0007669"/>
    <property type="project" value="UniProtKB-UniRule"/>
</dbReference>
<comment type="subunit">
    <text evidence="9">Homodimer.</text>
</comment>
<evidence type="ECO:0000256" key="2">
    <source>
        <dbReference type="ARBA" id="ARBA00022490"/>
    </source>
</evidence>
<keyword evidence="2 9" id="KW-0963">Cytoplasm</keyword>
<dbReference type="GO" id="GO:0006085">
    <property type="term" value="P:acetyl-CoA biosynthetic process"/>
    <property type="evidence" value="ECO:0007669"/>
    <property type="project" value="UniProtKB-UniRule"/>
</dbReference>
<evidence type="ECO:0000313" key="11">
    <source>
        <dbReference type="EMBL" id="RKJ97210.1"/>
    </source>
</evidence>
<dbReference type="Gene3D" id="3.30.420.40">
    <property type="match status" value="2"/>
</dbReference>
<evidence type="ECO:0000256" key="8">
    <source>
        <dbReference type="ARBA" id="ARBA00022842"/>
    </source>
</evidence>
<name>A0A3R7EZV7_9BURK</name>
<feature type="site" description="Transition state stabilizer" evidence="9">
    <location>
        <position position="241"/>
    </location>
</feature>
<dbReference type="InterPro" id="IPR043129">
    <property type="entry name" value="ATPase_NBD"/>
</dbReference>
<feature type="binding site" evidence="9">
    <location>
        <begin position="283"/>
        <end position="285"/>
    </location>
    <ligand>
        <name>ATP</name>
        <dbReference type="ChEBI" id="CHEBI:30616"/>
    </ligand>
</feature>
<keyword evidence="4 9" id="KW-0479">Metal-binding</keyword>
<evidence type="ECO:0000256" key="4">
    <source>
        <dbReference type="ARBA" id="ARBA00022723"/>
    </source>
</evidence>
<dbReference type="InterPro" id="IPR023865">
    <property type="entry name" value="Aliphatic_acid_kinase_CS"/>
</dbReference>
<evidence type="ECO:0000256" key="9">
    <source>
        <dbReference type="HAMAP-Rule" id="MF_00020"/>
    </source>
</evidence>
<keyword evidence="8 9" id="KW-0460">Magnesium</keyword>
<keyword evidence="3 9" id="KW-0808">Transferase</keyword>
<comment type="similarity">
    <text evidence="1 9 10">Belongs to the acetokinase family.</text>
</comment>
<feature type="site" description="Transition state stabilizer" evidence="9">
    <location>
        <position position="181"/>
    </location>
</feature>
<feature type="active site" description="Proton donor/acceptor" evidence="9">
    <location>
        <position position="150"/>
    </location>
</feature>
<evidence type="ECO:0000256" key="5">
    <source>
        <dbReference type="ARBA" id="ARBA00022741"/>
    </source>
</evidence>
<keyword evidence="5 9" id="KW-0547">Nucleotide-binding</keyword>
<dbReference type="RefSeq" id="WP_094438717.1">
    <property type="nucleotide sequence ID" value="NZ_NKDB02000002.1"/>
</dbReference>
<reference evidence="11 12" key="1">
    <citation type="submission" date="2018-09" db="EMBL/GenBank/DDBJ databases">
        <title>Genome comparison of Alicycliphilus sp. BQ1, a polyurethanolytic bacterium, with its closest phylogenetic relatives Alicycliphilus denitrificans BC and K601, unable to attack polyurethane.</title>
        <authorList>
            <person name="Loza-Tavera H."/>
            <person name="Lozano L."/>
            <person name="Cevallos M."/>
            <person name="Maya-Lucas O."/>
            <person name="Garcia-Mena J."/>
            <person name="Hernandez J."/>
        </authorList>
    </citation>
    <scope>NUCLEOTIDE SEQUENCE [LARGE SCALE GENOMIC DNA]</scope>
    <source>
        <strain evidence="11 12">BQ1</strain>
    </source>
</reference>
<dbReference type="PIRSF" id="PIRSF000722">
    <property type="entry name" value="Acetate_prop_kin"/>
    <property type="match status" value="1"/>
</dbReference>
<feature type="binding site" evidence="9">
    <location>
        <position position="16"/>
    </location>
    <ligand>
        <name>ATP</name>
        <dbReference type="ChEBI" id="CHEBI:30616"/>
    </ligand>
</feature>
<comment type="function">
    <text evidence="9">Catalyzes the formation of acetyl phosphate from acetate and ATP. Can also catalyze the reverse reaction.</text>
</comment>
<dbReference type="EMBL" id="NKDB02000002">
    <property type="protein sequence ID" value="RKJ97210.1"/>
    <property type="molecule type" value="Genomic_DNA"/>
</dbReference>
<evidence type="ECO:0000256" key="3">
    <source>
        <dbReference type="ARBA" id="ARBA00022679"/>
    </source>
</evidence>
<dbReference type="PANTHER" id="PTHR21060:SF21">
    <property type="entry name" value="ACETATE KINASE"/>
    <property type="match status" value="1"/>
</dbReference>
<feature type="binding site" evidence="9">
    <location>
        <begin position="330"/>
        <end position="334"/>
    </location>
    <ligand>
        <name>ATP</name>
        <dbReference type="ChEBI" id="CHEBI:30616"/>
    </ligand>
</feature>
<dbReference type="GO" id="GO:0008776">
    <property type="term" value="F:acetate kinase activity"/>
    <property type="evidence" value="ECO:0007669"/>
    <property type="project" value="UniProtKB-UniRule"/>
</dbReference>
<proteinExistence type="inferred from homology"/>
<evidence type="ECO:0000256" key="1">
    <source>
        <dbReference type="ARBA" id="ARBA00008748"/>
    </source>
</evidence>
<keyword evidence="6 9" id="KW-0418">Kinase</keyword>
<dbReference type="UniPathway" id="UPA00340">
    <property type="reaction ID" value="UER00458"/>
</dbReference>
<evidence type="ECO:0000256" key="7">
    <source>
        <dbReference type="ARBA" id="ARBA00022840"/>
    </source>
</evidence>
<dbReference type="InterPro" id="IPR000890">
    <property type="entry name" value="Aliphatic_acid_kin_short-chain"/>
</dbReference>
<feature type="binding site" evidence="9">
    <location>
        <position position="93"/>
    </location>
    <ligand>
        <name>substrate</name>
    </ligand>
</feature>
<protein>
    <recommendedName>
        <fullName evidence="9">Acetate kinase</fullName>
        <ecNumber evidence="9">2.7.2.1</ecNumber>
    </recommendedName>
    <alternativeName>
        <fullName evidence="9">Acetokinase</fullName>
    </alternativeName>
</protein>
<dbReference type="EC" id="2.7.2.1" evidence="9"/>
<evidence type="ECO:0000256" key="6">
    <source>
        <dbReference type="ARBA" id="ARBA00022777"/>
    </source>
</evidence>
<organism evidence="11 12">
    <name type="scientific">Alicycliphilus denitrificans</name>
    <dbReference type="NCBI Taxonomy" id="179636"/>
    <lineage>
        <taxon>Bacteria</taxon>
        <taxon>Pseudomonadati</taxon>
        <taxon>Pseudomonadota</taxon>
        <taxon>Betaproteobacteria</taxon>
        <taxon>Burkholderiales</taxon>
        <taxon>Comamonadaceae</taxon>
        <taxon>Alicycliphilus</taxon>
    </lineage>
</organism>
<dbReference type="GO" id="GO:0005524">
    <property type="term" value="F:ATP binding"/>
    <property type="evidence" value="ECO:0007669"/>
    <property type="project" value="UniProtKB-KW"/>
</dbReference>
<dbReference type="PRINTS" id="PR00471">
    <property type="entry name" value="ACETATEKNASE"/>
</dbReference>
<feature type="binding site" evidence="9">
    <location>
        <begin position="208"/>
        <end position="212"/>
    </location>
    <ligand>
        <name>ATP</name>
        <dbReference type="ChEBI" id="CHEBI:30616"/>
    </ligand>
</feature>
<dbReference type="GO" id="GO:0005829">
    <property type="term" value="C:cytosol"/>
    <property type="evidence" value="ECO:0007669"/>
    <property type="project" value="TreeGrafter"/>
</dbReference>
<comment type="catalytic activity">
    <reaction evidence="9">
        <text>acetate + ATP = acetyl phosphate + ADP</text>
        <dbReference type="Rhea" id="RHEA:11352"/>
        <dbReference type="ChEBI" id="CHEBI:22191"/>
        <dbReference type="ChEBI" id="CHEBI:30089"/>
        <dbReference type="ChEBI" id="CHEBI:30616"/>
        <dbReference type="ChEBI" id="CHEBI:456216"/>
        <dbReference type="EC" id="2.7.2.1"/>
    </reaction>
</comment>
<comment type="cofactor">
    <cofactor evidence="9">
        <name>Mg(2+)</name>
        <dbReference type="ChEBI" id="CHEBI:18420"/>
    </cofactor>
    <cofactor evidence="9">
        <name>Mn(2+)</name>
        <dbReference type="ChEBI" id="CHEBI:29035"/>
    </cofactor>
    <text evidence="9">Mg(2+). Can also accept Mn(2+).</text>
</comment>
<dbReference type="Proteomes" id="UP000216225">
    <property type="component" value="Unassembled WGS sequence"/>
</dbReference>
<gene>
    <name evidence="9" type="primary">ackA</name>
    <name evidence="11" type="ORF">CE154_014605</name>
</gene>
<evidence type="ECO:0000313" key="12">
    <source>
        <dbReference type="Proteomes" id="UP000216225"/>
    </source>
</evidence>
<dbReference type="InterPro" id="IPR004372">
    <property type="entry name" value="Ac/propionate_kinase"/>
</dbReference>
<sequence>MTDLVLVLNCGSSSIKFALFDAGARPLPRRPLWNGKVDGITGPAPTFGETGVAPGPVALDAAHPYSAALEHIRARVRERMARGGHRIAAVAHRVVHGGAKYQDPVRVDAAVLDDLRSYIPLAPLHQPFALEAIAALLQGMPELPQVACFDTAFHHTLPEVEKMLPLSWDAWERGLRRYGFHGLSYEYMSLALAERYGDAARGRTIVAHLGSGASLCAMQGLQSVATTMGFSALDGLMMGTRCGALDPGAVLYLMEIEQLSLQDVGRLLYHGSGLLGISGVSSDPRVLLAQEAGDARVQAALALYVRRIVREIGALVAVLGGLDMLVFTAGIGEHNAAVRERVCAGLAYLGVALDAQANGRDADLISSLDSRIPVAVERTNEEWVAAWHATRLLGAP</sequence>
<accession>A0A3R7EZV7</accession>
<comment type="pathway">
    <text evidence="9">Metabolic intermediate biosynthesis; acetyl-CoA biosynthesis; acetyl-CoA from acetate: step 1/2.</text>
</comment>
<dbReference type="PANTHER" id="PTHR21060">
    <property type="entry name" value="ACETATE KINASE"/>
    <property type="match status" value="1"/>
</dbReference>
<dbReference type="SUPFAM" id="SSF53067">
    <property type="entry name" value="Actin-like ATPase domain"/>
    <property type="match status" value="2"/>
</dbReference>
<feature type="binding site" evidence="9">
    <location>
        <position position="9"/>
    </location>
    <ligand>
        <name>Mg(2+)</name>
        <dbReference type="ChEBI" id="CHEBI:18420"/>
    </ligand>
</feature>
<dbReference type="AlphaFoldDB" id="A0A3R7EZV7"/>
<comment type="caution">
    <text evidence="11">The sequence shown here is derived from an EMBL/GenBank/DDBJ whole genome shotgun (WGS) entry which is preliminary data.</text>
</comment>